<dbReference type="InterPro" id="IPR021314">
    <property type="entry name" value="DUF2911"/>
</dbReference>
<keyword evidence="1" id="KW-0732">Signal</keyword>
<gene>
    <name evidence="2" type="ORF">K1X11_014645</name>
</gene>
<name>A0ABZ1C381_9BACT</name>
<evidence type="ECO:0000313" key="2">
    <source>
        <dbReference type="EMBL" id="WRQ86050.1"/>
    </source>
</evidence>
<evidence type="ECO:0000256" key="1">
    <source>
        <dbReference type="SAM" id="SignalP"/>
    </source>
</evidence>
<dbReference type="RefSeq" id="WP_221031562.1">
    <property type="nucleotide sequence ID" value="NZ_CP139781.1"/>
</dbReference>
<evidence type="ECO:0000313" key="3">
    <source>
        <dbReference type="Proteomes" id="UP000738431"/>
    </source>
</evidence>
<dbReference type="EMBL" id="CP139781">
    <property type="protein sequence ID" value="WRQ86050.1"/>
    <property type="molecule type" value="Genomic_DNA"/>
</dbReference>
<protein>
    <submittedName>
        <fullName evidence="2">DUF2911 domain-containing protein</fullName>
    </submittedName>
</protein>
<dbReference type="SUPFAM" id="SSF48452">
    <property type="entry name" value="TPR-like"/>
    <property type="match status" value="1"/>
</dbReference>
<sequence>MKPTSLLRLVAFSSACALALPSLSLAQGQLQFPAASPNAKVSQTVGLTEVEIVYARPAMRGREIFGGLLPYDSIWRTGANAATTISFSTPVVFGGAEVPAGTYALYSVPHKGDWEVILSSKDDTWGSYSFTPEDEVVRVTATPVMLDAPVESLTLSLDDVVNDSATLNIAWADVRVPVSIVADTQAVLVPQITAVLASDAEQKPYFQAAMYLYEKGVMLDQAAEWINEAAKQQPDAFWLTYRQGLVLEAAGDKAGALAAAQRGLKQAQAQQPGELRDEYIHLNETLIARLEAAM</sequence>
<feature type="chain" id="PRO_5046252357" evidence="1">
    <location>
        <begin position="27"/>
        <end position="294"/>
    </location>
</feature>
<feature type="signal peptide" evidence="1">
    <location>
        <begin position="1"/>
        <end position="26"/>
    </location>
</feature>
<dbReference type="Proteomes" id="UP000738431">
    <property type="component" value="Chromosome"/>
</dbReference>
<accession>A0ABZ1C381</accession>
<proteinExistence type="predicted"/>
<reference evidence="2 3" key="1">
    <citation type="submission" date="2023-12" db="EMBL/GenBank/DDBJ databases">
        <title>Description of an unclassified Opitutus bacterium of Verrucomicrobiota.</title>
        <authorList>
            <person name="Zhang D.-F."/>
        </authorList>
    </citation>
    <scope>NUCLEOTIDE SEQUENCE [LARGE SCALE GENOMIC DNA]</scope>
    <source>
        <strain evidence="2 3">WL0086</strain>
    </source>
</reference>
<dbReference type="InterPro" id="IPR011990">
    <property type="entry name" value="TPR-like_helical_dom_sf"/>
</dbReference>
<dbReference type="Pfam" id="PF11138">
    <property type="entry name" value="DUF2911"/>
    <property type="match status" value="1"/>
</dbReference>
<organism evidence="2 3">
    <name type="scientific">Actomonas aquatica</name>
    <dbReference type="NCBI Taxonomy" id="2866162"/>
    <lineage>
        <taxon>Bacteria</taxon>
        <taxon>Pseudomonadati</taxon>
        <taxon>Verrucomicrobiota</taxon>
        <taxon>Opitutia</taxon>
        <taxon>Opitutales</taxon>
        <taxon>Opitutaceae</taxon>
        <taxon>Actomonas</taxon>
    </lineage>
</organism>
<keyword evidence="3" id="KW-1185">Reference proteome</keyword>